<protein>
    <submittedName>
        <fullName evidence="2">Uncharacterized protein</fullName>
    </submittedName>
</protein>
<dbReference type="AlphaFoldDB" id="A0A1Y0HN56"/>
<keyword evidence="4" id="KW-1185">Reference proteome</keyword>
<feature type="signal peptide" evidence="1">
    <location>
        <begin position="1"/>
        <end position="22"/>
    </location>
</feature>
<dbReference type="KEGG" id="suls:Sdiek1_1847"/>
<keyword evidence="1" id="KW-0732">Signal</keyword>
<reference evidence="2" key="3">
    <citation type="journal article" date="2018" name="FEMS Microbiol. Ecol.">
        <title>Coexistence of two distinct Sulfurospirillum populations respiring tetrachloroethene-genomic and kinetic considerations. .</title>
        <authorList>
            <person name="Buttet G.F."/>
            <person name="Murray A.M."/>
            <person name="Goris T."/>
            <person name="Burion M."/>
            <person name="Jin B."/>
            <person name="Rolle M."/>
            <person name="Holliger C."/>
            <person name="Maillard J."/>
        </authorList>
    </citation>
    <scope>NUCLEOTIDE SEQUENCE</scope>
    <source>
        <strain evidence="2">SL2-1</strain>
    </source>
</reference>
<evidence type="ECO:0000313" key="2">
    <source>
        <dbReference type="EMBL" id="ARU49006.1"/>
    </source>
</evidence>
<evidence type="ECO:0000313" key="4">
    <source>
        <dbReference type="Proteomes" id="UP000196005"/>
    </source>
</evidence>
<reference evidence="3 5" key="1">
    <citation type="journal article" date="2017" name="Environ. Sci. Technol.">
        <title>Organohalide Respiration with Chlorinated Ethenes under Low pH Conditions.</title>
        <authorList>
            <person name="Yang Y."/>
            <person name="Capiro N.L."/>
            <person name="Marcet T.F."/>
            <person name="Yan J."/>
            <person name="Pennell K.D."/>
            <person name="Loffler F.E."/>
        </authorList>
    </citation>
    <scope>NUCLEOTIDE SEQUENCE [LARGE SCALE GENOMIC DNA]</scope>
    <source>
        <strain evidence="3 5">ACSDCE</strain>
    </source>
</reference>
<accession>A0A1Y0HN56</accession>
<accession>A0A6G9VRE6</accession>
<gene>
    <name evidence="3" type="ORF">FA584_01340</name>
    <name evidence="2" type="ORF">Sdiek1_1847</name>
</gene>
<reference evidence="3" key="4">
    <citation type="submission" date="2020-08" db="EMBL/GenBank/DDBJ databases">
        <authorList>
            <person name="Yang Y."/>
            <person name="Huo L."/>
            <person name="Yan J."/>
        </authorList>
    </citation>
    <scope>NUCLEOTIDE SEQUENCE</scope>
    <source>
        <strain evidence="3">ACSDCE</strain>
    </source>
</reference>
<dbReference type="PROSITE" id="PS51257">
    <property type="entry name" value="PROKAR_LIPOPROTEIN"/>
    <property type="match status" value="1"/>
</dbReference>
<reference evidence="4" key="2">
    <citation type="submission" date="2017-05" db="EMBL/GenBank/DDBJ databases">
        <title>Dechlorination kinetics govern the competition between two new strains of the genus Sulfurospirillum.</title>
        <authorList>
            <person name="Buttet G.F."/>
            <person name="Murray A.M."/>
            <person name="Goris T."/>
            <person name="Burion M."/>
            <person name="Lin B."/>
            <person name="Rolle M."/>
            <person name="Maillard J."/>
        </authorList>
    </citation>
    <scope>NUCLEOTIDE SEQUENCE [LARGE SCALE GENOMIC DNA]</scope>
    <source>
        <strain evidence="4">SL2-1</strain>
    </source>
</reference>
<organism evidence="2 4">
    <name type="scientific">Sulfurospirillum diekertiae</name>
    <dbReference type="NCBI Taxonomy" id="1854492"/>
    <lineage>
        <taxon>Bacteria</taxon>
        <taxon>Pseudomonadati</taxon>
        <taxon>Campylobacterota</taxon>
        <taxon>Epsilonproteobacteria</taxon>
        <taxon>Campylobacterales</taxon>
        <taxon>Sulfurospirillaceae</taxon>
        <taxon>Sulfurospirillum</taxon>
    </lineage>
</organism>
<dbReference type="SUPFAM" id="SSF48695">
    <property type="entry name" value="Multiheme cytochromes"/>
    <property type="match status" value="1"/>
</dbReference>
<evidence type="ECO:0000313" key="3">
    <source>
        <dbReference type="EMBL" id="QIR74931.1"/>
    </source>
</evidence>
<evidence type="ECO:0000313" key="5">
    <source>
        <dbReference type="Proteomes" id="UP000502831"/>
    </source>
</evidence>
<dbReference type="InterPro" id="IPR036280">
    <property type="entry name" value="Multihaem_cyt_sf"/>
</dbReference>
<feature type="chain" id="PRO_5044568428" evidence="1">
    <location>
        <begin position="23"/>
        <end position="119"/>
    </location>
</feature>
<dbReference type="Proteomes" id="UP000196005">
    <property type="component" value="Chromosome"/>
</dbReference>
<proteinExistence type="predicted"/>
<sequence>MSKKAFLFLILLVMSLQSLLVACGGSCLECHSKLRPYINDQNHAILNECITCHNQPSKNGQCGRDCFDCHSQEKVYAQKDVNAHQELKTCGTCHKGKVDFTTPKQSIISNQQNLIHLFK</sequence>
<dbReference type="Proteomes" id="UP000502831">
    <property type="component" value="Chromosome"/>
</dbReference>
<dbReference type="EMBL" id="CP021416">
    <property type="protein sequence ID" value="ARU49006.1"/>
    <property type="molecule type" value="Genomic_DNA"/>
</dbReference>
<evidence type="ECO:0000256" key="1">
    <source>
        <dbReference type="SAM" id="SignalP"/>
    </source>
</evidence>
<dbReference type="EMBL" id="CP039734">
    <property type="protein sequence ID" value="QIR74931.1"/>
    <property type="molecule type" value="Genomic_DNA"/>
</dbReference>
<name>A0A1Y0HN56_9BACT</name>
<dbReference type="RefSeq" id="WP_087438820.1">
    <property type="nucleotide sequence ID" value="NZ_CP021416.1"/>
</dbReference>